<dbReference type="InterPro" id="IPR006379">
    <property type="entry name" value="HAD-SF_hydro_IIB"/>
</dbReference>
<keyword evidence="2" id="KW-1185">Reference proteome</keyword>
<dbReference type="SUPFAM" id="SSF56784">
    <property type="entry name" value="HAD-like"/>
    <property type="match status" value="1"/>
</dbReference>
<dbReference type="SFLD" id="SFLDG01140">
    <property type="entry name" value="C2.B:_Phosphomannomutase_and_P"/>
    <property type="match status" value="1"/>
</dbReference>
<dbReference type="Pfam" id="PF08282">
    <property type="entry name" value="Hydrolase_3"/>
    <property type="match status" value="1"/>
</dbReference>
<dbReference type="Gene3D" id="3.40.50.1000">
    <property type="entry name" value="HAD superfamily/HAD-like"/>
    <property type="match status" value="1"/>
</dbReference>
<dbReference type="PANTHER" id="PTHR10000:SF8">
    <property type="entry name" value="HAD SUPERFAMILY HYDROLASE-LIKE, TYPE 3"/>
    <property type="match status" value="1"/>
</dbReference>
<dbReference type="InterPro" id="IPR023214">
    <property type="entry name" value="HAD_sf"/>
</dbReference>
<sequence>MQALKKAGIKLMVFDLDDTLLNNNISISQRTQQAIRQAMNQGIKVTLATGRMYCSTILFARKLELKMPLITYNGAMINDYPSGKVLFHSPINPQAATQVLQLCQQRQWYIQSYINDELYVRELNKQAKLYAEITGAKPIPVGEQLYTMRGAPTKMLAIAEPTKIRQMLEVFQSRLGKNTLSIAESKPNYLEITNPAVNKGIALKFIADRLHIDQREIMAVGNGHNDIPMLSYAGFGVAVGNAPLTVKSAARLVTGTNDDDGVADIIEKYILSC</sequence>
<dbReference type="SFLD" id="SFLDS00003">
    <property type="entry name" value="Haloacid_Dehalogenase"/>
    <property type="match status" value="1"/>
</dbReference>
<name>A0ABZ3IPW0_9FIRM</name>
<gene>
    <name evidence="1" type="primary">yidA_1</name>
    <name evidence="1" type="ORF">SPSIL_039690</name>
</gene>
<dbReference type="PANTHER" id="PTHR10000">
    <property type="entry name" value="PHOSPHOSERINE PHOSPHATASE"/>
    <property type="match status" value="1"/>
</dbReference>
<dbReference type="NCBIfam" id="TIGR01484">
    <property type="entry name" value="HAD-SF-IIB"/>
    <property type="match status" value="1"/>
</dbReference>
<protein>
    <submittedName>
        <fullName evidence="1">Sugar phosphatase YidA</fullName>
        <ecNumber evidence="1">3.1.3.23</ecNumber>
    </submittedName>
</protein>
<evidence type="ECO:0000313" key="2">
    <source>
        <dbReference type="Proteomes" id="UP000216752"/>
    </source>
</evidence>
<dbReference type="EMBL" id="CP155573">
    <property type="protein sequence ID" value="XFO67750.1"/>
    <property type="molecule type" value="Genomic_DNA"/>
</dbReference>
<dbReference type="CDD" id="cd07516">
    <property type="entry name" value="HAD_Pase"/>
    <property type="match status" value="1"/>
</dbReference>
<dbReference type="Gene3D" id="3.30.1240.10">
    <property type="match status" value="1"/>
</dbReference>
<reference evidence="1" key="1">
    <citation type="submission" date="2024-05" db="EMBL/GenBank/DDBJ databases">
        <title>Isolation and characterization of Sporomusa carbonis sp. nov., a carboxydotrophic hydrogenogen in the genus of Sporomusa isolated from a charcoal burning pile.</title>
        <authorList>
            <person name="Boeer T."/>
            <person name="Rosenbaum F."/>
            <person name="Eysell L."/>
            <person name="Mueller V."/>
            <person name="Daniel R."/>
            <person name="Poehlein A."/>
        </authorList>
    </citation>
    <scope>NUCLEOTIDE SEQUENCE [LARGE SCALE GENOMIC DNA]</scope>
    <source>
        <strain evidence="1">DSM 10669</strain>
    </source>
</reference>
<dbReference type="InterPro" id="IPR036412">
    <property type="entry name" value="HAD-like_sf"/>
</dbReference>
<proteinExistence type="predicted"/>
<dbReference type="GO" id="GO:0050308">
    <property type="term" value="F:sugar-phosphatase activity"/>
    <property type="evidence" value="ECO:0007669"/>
    <property type="project" value="UniProtKB-EC"/>
</dbReference>
<organism evidence="1 2">
    <name type="scientific">Sporomusa silvacetica DSM 10669</name>
    <dbReference type="NCBI Taxonomy" id="1123289"/>
    <lineage>
        <taxon>Bacteria</taxon>
        <taxon>Bacillati</taxon>
        <taxon>Bacillota</taxon>
        <taxon>Negativicutes</taxon>
        <taxon>Selenomonadales</taxon>
        <taxon>Sporomusaceae</taxon>
        <taxon>Sporomusa</taxon>
    </lineage>
</organism>
<dbReference type="Proteomes" id="UP000216752">
    <property type="component" value="Chromosome"/>
</dbReference>
<accession>A0ABZ3IPW0</accession>
<evidence type="ECO:0000313" key="1">
    <source>
        <dbReference type="EMBL" id="XFO67750.1"/>
    </source>
</evidence>
<dbReference type="EC" id="3.1.3.23" evidence="1"/>
<dbReference type="InterPro" id="IPR000150">
    <property type="entry name" value="Cof"/>
</dbReference>
<keyword evidence="1" id="KW-0378">Hydrolase</keyword>
<dbReference type="RefSeq" id="WP_094606134.1">
    <property type="nucleotide sequence ID" value="NZ_CP155573.1"/>
</dbReference>
<dbReference type="NCBIfam" id="TIGR00099">
    <property type="entry name" value="Cof-subfamily"/>
    <property type="match status" value="1"/>
</dbReference>